<evidence type="ECO:0000313" key="2">
    <source>
        <dbReference type="Proteomes" id="UP000724584"/>
    </source>
</evidence>
<dbReference type="Proteomes" id="UP000724584">
    <property type="component" value="Unassembled WGS sequence"/>
</dbReference>
<evidence type="ECO:0000313" key="1">
    <source>
        <dbReference type="EMBL" id="KAH6628031.1"/>
    </source>
</evidence>
<keyword evidence="2" id="KW-1185">Reference proteome</keyword>
<dbReference type="EMBL" id="JAGIZQ010000005">
    <property type="protein sequence ID" value="KAH6628031.1"/>
    <property type="molecule type" value="Genomic_DNA"/>
</dbReference>
<reference evidence="1 2" key="1">
    <citation type="journal article" date="2021" name="Nat. Commun.">
        <title>Genetic determinants of endophytism in the Arabidopsis root mycobiome.</title>
        <authorList>
            <person name="Mesny F."/>
            <person name="Miyauchi S."/>
            <person name="Thiergart T."/>
            <person name="Pickel B."/>
            <person name="Atanasova L."/>
            <person name="Karlsson M."/>
            <person name="Huettel B."/>
            <person name="Barry K.W."/>
            <person name="Haridas S."/>
            <person name="Chen C."/>
            <person name="Bauer D."/>
            <person name="Andreopoulos W."/>
            <person name="Pangilinan J."/>
            <person name="LaButti K."/>
            <person name="Riley R."/>
            <person name="Lipzen A."/>
            <person name="Clum A."/>
            <person name="Drula E."/>
            <person name="Henrissat B."/>
            <person name="Kohler A."/>
            <person name="Grigoriev I.V."/>
            <person name="Martin F.M."/>
            <person name="Hacquard S."/>
        </authorList>
    </citation>
    <scope>NUCLEOTIDE SEQUENCE [LARGE SCALE GENOMIC DNA]</scope>
    <source>
        <strain evidence="1 2">MPI-SDFR-AT-0079</strain>
    </source>
</reference>
<protein>
    <submittedName>
        <fullName evidence="1">Uncharacterized protein</fullName>
    </submittedName>
</protein>
<proteinExistence type="predicted"/>
<accession>A0ACB7P491</accession>
<gene>
    <name evidence="1" type="ORF">F5144DRAFT_604252</name>
</gene>
<sequence>MGPSQEATAKKASAHKYNERVSDNEWGAARRPSYQTNSPQTRNLAAEKFHPQIPAFGMPHSCPSYDPHTALWTRHEHAKDRSIGSHDPSAR</sequence>
<comment type="caution">
    <text evidence="1">The sequence shown here is derived from an EMBL/GenBank/DDBJ whole genome shotgun (WGS) entry which is preliminary data.</text>
</comment>
<name>A0ACB7P491_9PEZI</name>
<organism evidence="1 2">
    <name type="scientific">Chaetomium tenue</name>
    <dbReference type="NCBI Taxonomy" id="1854479"/>
    <lineage>
        <taxon>Eukaryota</taxon>
        <taxon>Fungi</taxon>
        <taxon>Dikarya</taxon>
        <taxon>Ascomycota</taxon>
        <taxon>Pezizomycotina</taxon>
        <taxon>Sordariomycetes</taxon>
        <taxon>Sordariomycetidae</taxon>
        <taxon>Sordariales</taxon>
        <taxon>Chaetomiaceae</taxon>
        <taxon>Chaetomium</taxon>
    </lineage>
</organism>